<dbReference type="RefSeq" id="WP_434028320.1">
    <property type="nucleotide sequence ID" value="NZ_BNBA01000001.1"/>
</dbReference>
<evidence type="ECO:0000259" key="5">
    <source>
        <dbReference type="Pfam" id="PF02120"/>
    </source>
</evidence>
<dbReference type="GO" id="GO:0009424">
    <property type="term" value="C:bacterial-type flagellum hook"/>
    <property type="evidence" value="ECO:0007669"/>
    <property type="project" value="InterPro"/>
</dbReference>
<keyword evidence="7" id="KW-1185">Reference proteome</keyword>
<evidence type="ECO:0000313" key="6">
    <source>
        <dbReference type="EMBL" id="GHH46312.1"/>
    </source>
</evidence>
<dbReference type="GO" id="GO:0044780">
    <property type="term" value="P:bacterial-type flagellum assembly"/>
    <property type="evidence" value="ECO:0007669"/>
    <property type="project" value="InterPro"/>
</dbReference>
<dbReference type="PANTHER" id="PTHR37533:SF2">
    <property type="entry name" value="FLAGELLAR HOOK-LENGTH CONTROL PROTEIN"/>
    <property type="match status" value="1"/>
</dbReference>
<keyword evidence="6" id="KW-0966">Cell projection</keyword>
<reference evidence="6" key="2">
    <citation type="submission" date="2020-09" db="EMBL/GenBank/DDBJ databases">
        <authorList>
            <person name="Sun Q."/>
            <person name="Ohkuma M."/>
        </authorList>
    </citation>
    <scope>NUCLEOTIDE SEQUENCE</scope>
    <source>
        <strain evidence="6">JCM 13306</strain>
    </source>
</reference>
<comment type="caution">
    <text evidence="6">The sequence shown here is derived from an EMBL/GenBank/DDBJ whole genome shotgun (WGS) entry which is preliminary data.</text>
</comment>
<organism evidence="6 7">
    <name type="scientific">Xanthomonas boreopolis</name>
    <dbReference type="NCBI Taxonomy" id="86183"/>
    <lineage>
        <taxon>Bacteria</taxon>
        <taxon>Pseudomonadati</taxon>
        <taxon>Pseudomonadota</taxon>
        <taxon>Gammaproteobacteria</taxon>
        <taxon>Lysobacterales</taxon>
        <taxon>Lysobacteraceae</taxon>
        <taxon>Xanthomonas</taxon>
    </lineage>
</organism>
<dbReference type="InterPro" id="IPR052563">
    <property type="entry name" value="FliK"/>
</dbReference>
<keyword evidence="3" id="KW-1005">Bacterial flagellum biogenesis</keyword>
<dbReference type="InterPro" id="IPR001635">
    <property type="entry name" value="Flag_hook_Flik"/>
</dbReference>
<evidence type="ECO:0000256" key="4">
    <source>
        <dbReference type="SAM" id="MobiDB-lite"/>
    </source>
</evidence>
<dbReference type="Pfam" id="PF02120">
    <property type="entry name" value="Flg_hook"/>
    <property type="match status" value="1"/>
</dbReference>
<dbReference type="PANTHER" id="PTHR37533">
    <property type="entry name" value="FLAGELLAR HOOK-LENGTH CONTROL PROTEIN"/>
    <property type="match status" value="1"/>
</dbReference>
<evidence type="ECO:0000256" key="2">
    <source>
        <dbReference type="ARBA" id="ARBA00009149"/>
    </source>
</evidence>
<proteinExistence type="inferred from homology"/>
<feature type="compositionally biased region" description="Basic and acidic residues" evidence="4">
    <location>
        <begin position="69"/>
        <end position="117"/>
    </location>
</feature>
<keyword evidence="6" id="KW-0282">Flagellum</keyword>
<feature type="region of interest" description="Disordered" evidence="4">
    <location>
        <begin position="368"/>
        <end position="394"/>
    </location>
</feature>
<dbReference type="EMBL" id="BNBA01000001">
    <property type="protein sequence ID" value="GHH46312.1"/>
    <property type="molecule type" value="Genomic_DNA"/>
</dbReference>
<evidence type="ECO:0000256" key="1">
    <source>
        <dbReference type="ARBA" id="ARBA00003944"/>
    </source>
</evidence>
<evidence type="ECO:0000256" key="3">
    <source>
        <dbReference type="ARBA" id="ARBA00022795"/>
    </source>
</evidence>
<protein>
    <submittedName>
        <fullName evidence="6">Flagellar protein</fullName>
    </submittedName>
</protein>
<feature type="domain" description="Flagellar hook-length control protein-like C-terminal" evidence="5">
    <location>
        <begin position="295"/>
        <end position="375"/>
    </location>
</feature>
<gene>
    <name evidence="6" type="primary">fliK</name>
    <name evidence="6" type="ORF">GCM10009090_01210</name>
</gene>
<dbReference type="AlphaFoldDB" id="A0A919F4C9"/>
<dbReference type="InterPro" id="IPR038610">
    <property type="entry name" value="FliK-like_C_sf"/>
</dbReference>
<dbReference type="Gene3D" id="3.30.750.140">
    <property type="match status" value="1"/>
</dbReference>
<comment type="function">
    <text evidence="1">Controls the length of the flagellar hook.</text>
</comment>
<evidence type="ECO:0000313" key="7">
    <source>
        <dbReference type="Proteomes" id="UP000623958"/>
    </source>
</evidence>
<feature type="region of interest" description="Disordered" evidence="4">
    <location>
        <begin position="1"/>
        <end position="185"/>
    </location>
</feature>
<keyword evidence="6" id="KW-0969">Cilium</keyword>
<feature type="compositionally biased region" description="Pro residues" evidence="4">
    <location>
        <begin position="37"/>
        <end position="55"/>
    </location>
</feature>
<sequence length="416" mass="42105">MKTLPLGIAGLGTSSLLGSDAGHNDDGRDFSALLQSPAPPRQPLAPRPRTLPTPGTPRDAQQARGETAGTERDAPSHPRTDARPSRPDERGQEPSRAASAREDARTASPRRTTERAQDPQAPADGEAPGDTRPDTDSQAADAPWPPAGLGGLENLLAAPQAVQPSPAGAIGTPPGDAQAAVVQATGARAPASPALQAGPAVAAPTPAHGATVAPGTGDFAATLANAVPELAPGKPDAVVAGQATGAQAPDAGTLFALHAPAGHAGVVRGEAAVFDGSPTPAPHLHEGFDDAIGTRLSWLADQKIGHAHIKIAPDDLGPVEVRLQLDGDKVQANFTSAHADVRQALEQSIPRLREMLGQHGFQLAHADVGGQQSQGRPADARGDAPPHPDDIALDGVAGTAIPAATLRQHGLLDAYA</sequence>
<reference evidence="6" key="1">
    <citation type="journal article" date="2014" name="Int. J. Syst. Evol. Microbiol.">
        <title>Complete genome sequence of Corynebacterium casei LMG S-19264T (=DSM 44701T), isolated from a smear-ripened cheese.</title>
        <authorList>
            <consortium name="US DOE Joint Genome Institute (JGI-PGF)"/>
            <person name="Walter F."/>
            <person name="Albersmeier A."/>
            <person name="Kalinowski J."/>
            <person name="Ruckert C."/>
        </authorList>
    </citation>
    <scope>NUCLEOTIDE SEQUENCE</scope>
    <source>
        <strain evidence="6">JCM 13306</strain>
    </source>
</reference>
<feature type="compositionally biased region" description="Basic and acidic residues" evidence="4">
    <location>
        <begin position="378"/>
        <end position="390"/>
    </location>
</feature>
<name>A0A919F4C9_9XANT</name>
<dbReference type="InterPro" id="IPR021136">
    <property type="entry name" value="Flagellar_hook_control-like_C"/>
</dbReference>
<accession>A0A919F4C9</accession>
<dbReference type="CDD" id="cd17470">
    <property type="entry name" value="T3SS_Flik_C"/>
    <property type="match status" value="1"/>
</dbReference>
<comment type="similarity">
    <text evidence="2">Belongs to the FliK family.</text>
</comment>
<dbReference type="Proteomes" id="UP000623958">
    <property type="component" value="Unassembled WGS sequence"/>
</dbReference>
<dbReference type="PRINTS" id="PR01007">
    <property type="entry name" value="FLGHOOKFLIK"/>
</dbReference>